<dbReference type="Proteomes" id="UP000187486">
    <property type="component" value="Unassembled WGS sequence"/>
</dbReference>
<gene>
    <name evidence="1" type="ORF">BS329_18715</name>
</gene>
<keyword evidence="2" id="KW-1185">Reference proteome</keyword>
<organism evidence="1 2">
    <name type="scientific">Amycolatopsis coloradensis</name>
    <dbReference type="NCBI Taxonomy" id="76021"/>
    <lineage>
        <taxon>Bacteria</taxon>
        <taxon>Bacillati</taxon>
        <taxon>Actinomycetota</taxon>
        <taxon>Actinomycetes</taxon>
        <taxon>Pseudonocardiales</taxon>
        <taxon>Pseudonocardiaceae</taxon>
        <taxon>Amycolatopsis</taxon>
    </lineage>
</organism>
<dbReference type="EMBL" id="MQUQ01000010">
    <property type="protein sequence ID" value="OLZ50473.1"/>
    <property type="molecule type" value="Genomic_DNA"/>
</dbReference>
<name>A0A1R0KRK0_9PSEU</name>
<dbReference type="RefSeq" id="WP_076162512.1">
    <property type="nucleotide sequence ID" value="NZ_JBEZVB010000026.1"/>
</dbReference>
<dbReference type="OrthoDB" id="3637687at2"/>
<accession>A0A1R0KRK0</accession>
<reference evidence="1 2" key="1">
    <citation type="submission" date="2016-01" db="EMBL/GenBank/DDBJ databases">
        <title>Amycolatopsis coloradensis genome sequencing and assembly.</title>
        <authorList>
            <person name="Mayilraj S."/>
        </authorList>
    </citation>
    <scope>NUCLEOTIDE SEQUENCE [LARGE SCALE GENOMIC DNA]</scope>
    <source>
        <strain evidence="1 2">DSM 44225</strain>
    </source>
</reference>
<dbReference type="STRING" id="76021.BS329_18715"/>
<dbReference type="Pfam" id="PF09438">
    <property type="entry name" value="DUF2017"/>
    <property type="match status" value="1"/>
</dbReference>
<evidence type="ECO:0008006" key="3">
    <source>
        <dbReference type="Google" id="ProtNLM"/>
    </source>
</evidence>
<sequence length="166" mass="18602">MRDAARVAREGDGARIDMVENVAEVLRFVLSDFAAALAADPAGPEGIPGELLFPDAYRRKADSAEFRATYGQAMRSEVAAATTRVIETWPDGQVVILDRAGVRDLRLVLVHAQVRYLRKPRWKTAPPDERYAKNDREVTSFWLQQLDRMISGVVYVDPAEPIVYTL</sequence>
<proteinExistence type="predicted"/>
<protein>
    <recommendedName>
        <fullName evidence="3">DUF2017 domain-containing protein</fullName>
    </recommendedName>
</protein>
<evidence type="ECO:0000313" key="2">
    <source>
        <dbReference type="Proteomes" id="UP000187486"/>
    </source>
</evidence>
<dbReference type="AlphaFoldDB" id="A0A1R0KRK0"/>
<dbReference type="InterPro" id="IPR018561">
    <property type="entry name" value="AosR"/>
</dbReference>
<comment type="caution">
    <text evidence="1">The sequence shown here is derived from an EMBL/GenBank/DDBJ whole genome shotgun (WGS) entry which is preliminary data.</text>
</comment>
<evidence type="ECO:0000313" key="1">
    <source>
        <dbReference type="EMBL" id="OLZ50473.1"/>
    </source>
</evidence>